<feature type="domain" description="C2" evidence="2">
    <location>
        <begin position="845"/>
        <end position="1002"/>
    </location>
</feature>
<dbReference type="GeneTree" id="ENSGT00510000048072"/>
<dbReference type="SUPFAM" id="SSF49562">
    <property type="entry name" value="C2 domain (Calcium/lipid-binding domain, CaLB)"/>
    <property type="match status" value="3"/>
</dbReference>
<dbReference type="GO" id="GO:0060271">
    <property type="term" value="P:cilium assembly"/>
    <property type="evidence" value="ECO:0007669"/>
    <property type="project" value="TreeGrafter"/>
</dbReference>
<reference evidence="3" key="3">
    <citation type="submission" date="2025-09" db="UniProtKB">
        <authorList>
            <consortium name="Ensembl"/>
        </authorList>
    </citation>
    <scope>IDENTIFICATION</scope>
</reference>
<dbReference type="OrthoDB" id="79771at2759"/>
<dbReference type="GO" id="GO:0005814">
    <property type="term" value="C:centriole"/>
    <property type="evidence" value="ECO:0007669"/>
    <property type="project" value="TreeGrafter"/>
</dbReference>
<feature type="domain" description="C2" evidence="2">
    <location>
        <begin position="1039"/>
        <end position="1191"/>
    </location>
</feature>
<dbReference type="InterPro" id="IPR057537">
    <property type="entry name" value="C2_C2CD3_N"/>
</dbReference>
<organism evidence="3 4">
    <name type="scientific">Scleropages formosus</name>
    <name type="common">Asian bonytongue</name>
    <name type="synonym">Osteoglossum formosum</name>
    <dbReference type="NCBI Taxonomy" id="113540"/>
    <lineage>
        <taxon>Eukaryota</taxon>
        <taxon>Metazoa</taxon>
        <taxon>Chordata</taxon>
        <taxon>Craniata</taxon>
        <taxon>Vertebrata</taxon>
        <taxon>Euteleostomi</taxon>
        <taxon>Actinopterygii</taxon>
        <taxon>Neopterygii</taxon>
        <taxon>Teleostei</taxon>
        <taxon>Osteoglossocephala</taxon>
        <taxon>Osteoglossomorpha</taxon>
        <taxon>Osteoglossiformes</taxon>
        <taxon>Osteoglossidae</taxon>
        <taxon>Scleropages</taxon>
    </lineage>
</organism>
<feature type="compositionally biased region" description="Basic and acidic residues" evidence="1">
    <location>
        <begin position="1772"/>
        <end position="1783"/>
    </location>
</feature>
<sequence>MTNLLSQGGFCNISVQLKGFNPGIFQLDVIPSTSLPPLVGGQLRCFLRVTVSRVLWIISKPPLTVIVRLRWWGESSGGTNFFPQSGPEQGAVRTTARYAIRCGPKQFTSYLTDMGTLVLEALTKPDHFPIGRVQIAGIAQLSLSHSISGFFTLVSPTSEKLGEVQVSLALEPLTDAYDSSNSVSTTDMSVNARAPEVCRTSKHASHSEHFVVRSSSPHVLISDGKKSNGSSLLNTPRYKMFSSEFTCICSLSVLLDRGSKLRNAMVVSALKSTLDSEMILRDIPLPVPKDNITAITALFEDQHSPEEPSHIWVPDTEKRAIELLLGSPDGLVLPFWDGEGSPPDLSSGASSVCGNSELGDPHYDQSLLEKLFYRAPVSTWLCDIHYCPLGLRLVQEDAMHNSKTAVVPSLSLDQIAMLGQVRMVRVLVHTLNIPTETPPTGNRLHPLPSWKCTYFVEYSFPVASAKHDGGPITMTKELTRLASSKADGGVVSFQQHGLFQVQFISTTIEHWWNTELTFTIYSRKGSQKKPLPIGKAIFPLRSMLQSNHLSKTAILPVLGLEGEHFLCLFKVTLEMDVGKKSFPSVSGSKAPSQLPQHPSSPHEKTALLSDDLSTPVQSLKLYNSNASVGFVNKQRTDLIPVQDMLCPPPHSILPVGKPLQQPEENSLLLHVLLMIPNGRDFSCGPAQTYLMCKLFGTDESSKSAVSWGQTYPTFNFIQVAPVTMTSRLLERMKNNVMVIEVWQKRSTFWQDRLLGLVKLPLHQFYVCFRDPKISHLLLRAQYPVVGVDSYMPVVDVSSGSSHGHLQVLLAMGLAEQIASLQQLRGKDLIFMSQPIRPLHLLDPGSLPEPMVNMGHSEVMTEHMFQFRVERVKGLVPLQSTVWGEADCYVQYTFPAWDQGRAHKVDPHSPEKSKILFRTATTLCVPDPVFNHSETHALLTPVGVPIQRLLLHSFSGHGTDARPGIQFEVWCRYYYPSVRDQLVAKGLLPLSKLCAMVTMQGEGQIGPQVFSLPLVPRTESSPGYQPQPSGLIDVSVHYKHRSVRTKDVRYGPVALQVVMLAIHIHRAAGLQAAMRAMARHDSRFQYYSNVGVNSYIVVELSFLPESERRSTRVVAQSFCPEFEHHMEIPCSLLTHRVQGETCSLAELLDGGTAIFTVYHQESHKAPSDTVLGTVKVQLTDLVHKSTGISGWFPLYWPQSSEMFNLHHSPIGGLQLSINFAHHSDREWVISSARDLGWEVDGEEQEKEEEGLCSDREQTVSVAVSIPRLWVPLHCLQLPGQVGLERSTYCYFRYKLYDMDAFCSPLKHPSLKEEHREGYAIATMAFRSYQTVELRSTPPLHWYLLEETLEIQVWVAFGKHKRPRPHDTDRLVGSAYVDLSSLAKRGQQKLTLTGVYPLFKCSAPDLSGAALRVHITMTHNMGTSLFCEPGPVIESEGEHNISGLEDTEEDDHPHAVLSDTPNRLQKQISMCSEIPQSQKAELNAGNTFAVCITVERAMHLSLKGNPLVESNGAIPSCCVLYSTTDSSNPIMTPVVQDSDCPVWDHQQESRLSKQLLLDPQQTLVFKVWHKGDVERVIGFASVDLSPLLVGFQSVCGWYNITDFNGQCQGQLKVSVSPLEDIQDLQALRKKANDEDPKDSAVSIHQNNIRLKLFLNFVFGTSNMDGRKNLSELDDIQKYFSRKLSAPVLSGMLEEDQSSWLEGHIESQANAAQLLLKSDFLVGEVRSLYMGKLLSHKTTQVLNCQTLTEHLKDRDSPSPSVPENYEVDSELFMDDEGKSKGSHNEGVEEDEEEYEETVIEPRTLNEVASVTDKTSPWTSVISEPDLTSLESLEESEEAPAKDCPQGEPCSPGTEEDQELKILEHEAPQVSQLNQSTDKKAQSLLAEEASKSASLCLPDQPSGDNWTVDKAVLGQDEDSEEDFPKSHVSESILDMTANHSEIACSPREDKGIQLYP</sequence>
<protein>
    <submittedName>
        <fullName evidence="3">C2 domain containing 3 centriole elongation regulator</fullName>
    </submittedName>
</protein>
<dbReference type="InterPro" id="IPR000008">
    <property type="entry name" value="C2_dom"/>
</dbReference>
<feature type="region of interest" description="Disordered" evidence="1">
    <location>
        <begin position="1768"/>
        <end position="1903"/>
    </location>
</feature>
<evidence type="ECO:0000313" key="3">
    <source>
        <dbReference type="Ensembl" id="ENSSFOP00015007541.2"/>
    </source>
</evidence>
<reference evidence="3" key="2">
    <citation type="submission" date="2025-08" db="UniProtKB">
        <authorList>
            <consortium name="Ensembl"/>
        </authorList>
    </citation>
    <scope>IDENTIFICATION</scope>
</reference>
<feature type="compositionally biased region" description="Acidic residues" evidence="1">
    <location>
        <begin position="1784"/>
        <end position="1795"/>
    </location>
</feature>
<name>A0A8C9R605_SCLFO</name>
<dbReference type="GO" id="GO:0034451">
    <property type="term" value="C:centriolar satellite"/>
    <property type="evidence" value="ECO:0007669"/>
    <property type="project" value="TreeGrafter"/>
</dbReference>
<evidence type="ECO:0000313" key="4">
    <source>
        <dbReference type="Proteomes" id="UP000694397"/>
    </source>
</evidence>
<keyword evidence="4" id="KW-1185">Reference proteome</keyword>
<dbReference type="Pfam" id="PF25339">
    <property type="entry name" value="C2_C2CD3_N"/>
    <property type="match status" value="1"/>
</dbReference>
<feature type="region of interest" description="Disordered" evidence="1">
    <location>
        <begin position="584"/>
        <end position="606"/>
    </location>
</feature>
<dbReference type="CDD" id="cd00030">
    <property type="entry name" value="C2"/>
    <property type="match status" value="1"/>
</dbReference>
<evidence type="ECO:0000259" key="2">
    <source>
        <dbReference type="PROSITE" id="PS50004"/>
    </source>
</evidence>
<dbReference type="SMART" id="SM00239">
    <property type="entry name" value="C2"/>
    <property type="match status" value="5"/>
</dbReference>
<dbReference type="GO" id="GO:0071539">
    <property type="term" value="P:protein localization to centrosome"/>
    <property type="evidence" value="ECO:0007669"/>
    <property type="project" value="TreeGrafter"/>
</dbReference>
<dbReference type="Pfam" id="PF00168">
    <property type="entry name" value="C2"/>
    <property type="match status" value="3"/>
</dbReference>
<gene>
    <name evidence="3" type="primary">C2CD3</name>
    <name evidence="3" type="synonym">c2cd3</name>
</gene>
<dbReference type="Proteomes" id="UP000694397">
    <property type="component" value="Chromosome 10"/>
</dbReference>
<feature type="domain" description="C2" evidence="2">
    <location>
        <begin position="654"/>
        <end position="777"/>
    </location>
</feature>
<dbReference type="PROSITE" id="PS50004">
    <property type="entry name" value="C2"/>
    <property type="match status" value="4"/>
</dbReference>
<dbReference type="PANTHER" id="PTHR21254:SF1">
    <property type="entry name" value="C2 DOMAIN-CONTAINING PROTEIN 3"/>
    <property type="match status" value="1"/>
</dbReference>
<dbReference type="Ensembl" id="ENSSFOT00015007652.2">
    <property type="protein sequence ID" value="ENSSFOP00015007541.2"/>
    <property type="gene ID" value="ENSSFOG00015004970.2"/>
</dbReference>
<feature type="domain" description="C2" evidence="2">
    <location>
        <begin position="1468"/>
        <end position="1596"/>
    </location>
</feature>
<dbReference type="Gene3D" id="2.60.40.150">
    <property type="entry name" value="C2 domain"/>
    <property type="match status" value="2"/>
</dbReference>
<reference evidence="3 4" key="1">
    <citation type="submission" date="2019-04" db="EMBL/GenBank/DDBJ databases">
        <authorList>
            <consortium name="Wellcome Sanger Institute Data Sharing"/>
        </authorList>
    </citation>
    <scope>NUCLEOTIDE SEQUENCE [LARGE SCALE GENOMIC DNA]</scope>
</reference>
<proteinExistence type="predicted"/>
<dbReference type="PANTHER" id="PTHR21254">
    <property type="entry name" value="C2 DOMAIN-CONTAINING PROTEIN 3"/>
    <property type="match status" value="1"/>
</dbReference>
<dbReference type="GO" id="GO:0061511">
    <property type="term" value="P:centriole elongation"/>
    <property type="evidence" value="ECO:0007669"/>
    <property type="project" value="TreeGrafter"/>
</dbReference>
<feature type="compositionally biased region" description="Polar residues" evidence="1">
    <location>
        <begin position="1803"/>
        <end position="1818"/>
    </location>
</feature>
<dbReference type="InterPro" id="IPR035892">
    <property type="entry name" value="C2_domain_sf"/>
</dbReference>
<evidence type="ECO:0000256" key="1">
    <source>
        <dbReference type="SAM" id="MobiDB-lite"/>
    </source>
</evidence>
<feature type="compositionally biased region" description="Low complexity" evidence="1">
    <location>
        <begin position="1878"/>
        <end position="1893"/>
    </location>
</feature>
<accession>A0A8C9R605</accession>